<dbReference type="Pfam" id="PF01936">
    <property type="entry name" value="NYN"/>
    <property type="match status" value="1"/>
</dbReference>
<organism evidence="2 3">
    <name type="scientific">Candidatus Doudnabacteria bacterium RIFCSPLOWO2_02_FULL_48_13</name>
    <dbReference type="NCBI Taxonomy" id="1817845"/>
    <lineage>
        <taxon>Bacteria</taxon>
        <taxon>Candidatus Doudnaibacteriota</taxon>
    </lineage>
</organism>
<dbReference type="Proteomes" id="UP000177235">
    <property type="component" value="Unassembled WGS sequence"/>
</dbReference>
<evidence type="ECO:0000313" key="3">
    <source>
        <dbReference type="Proteomes" id="UP000177235"/>
    </source>
</evidence>
<dbReference type="InterPro" id="IPR047140">
    <property type="entry name" value="LabA"/>
</dbReference>
<dbReference type="AlphaFoldDB" id="A0A1F5QC26"/>
<dbReference type="EMBL" id="MFFF01000019">
    <property type="protein sequence ID" value="OGE99442.1"/>
    <property type="molecule type" value="Genomic_DNA"/>
</dbReference>
<dbReference type="CDD" id="cd10911">
    <property type="entry name" value="PIN_LabA"/>
    <property type="match status" value="1"/>
</dbReference>
<evidence type="ECO:0000259" key="1">
    <source>
        <dbReference type="Pfam" id="PF01936"/>
    </source>
</evidence>
<proteinExistence type="predicted"/>
<dbReference type="InterPro" id="IPR021139">
    <property type="entry name" value="NYN"/>
</dbReference>
<dbReference type="Gene3D" id="3.40.50.1010">
    <property type="entry name" value="5'-nuclease"/>
    <property type="match status" value="1"/>
</dbReference>
<accession>A0A1F5QC26</accession>
<dbReference type="PANTHER" id="PTHR35458:SF2">
    <property type="entry name" value="SLR0755 PROTEIN"/>
    <property type="match status" value="1"/>
</dbReference>
<name>A0A1F5QC26_9BACT</name>
<dbReference type="GO" id="GO:0004540">
    <property type="term" value="F:RNA nuclease activity"/>
    <property type="evidence" value="ECO:0007669"/>
    <property type="project" value="InterPro"/>
</dbReference>
<evidence type="ECO:0000313" key="2">
    <source>
        <dbReference type="EMBL" id="OGE99442.1"/>
    </source>
</evidence>
<comment type="caution">
    <text evidence="2">The sequence shown here is derived from an EMBL/GenBank/DDBJ whole genome shotgun (WGS) entry which is preliminary data.</text>
</comment>
<sequence length="162" mass="18778">MQKKQNNFVFIDGQNLNLGIKNLGWKLDYGRFRKYLAEKYAVTTAYYFIGYMPGNQPLYSVLQKAGYVLVFKPTIPDSDGNVKGNIDADLVLQAMIDFPTYDEAMIVTSDGDFYSLVKHLYQNHKLLCVMSPYIRTCSSLLKKEAKEKIIFMDNLRKRLEYK</sequence>
<gene>
    <name evidence="2" type="ORF">A3J05_03830</name>
</gene>
<dbReference type="PANTHER" id="PTHR35458">
    <property type="entry name" value="SLR0755 PROTEIN"/>
    <property type="match status" value="1"/>
</dbReference>
<protein>
    <recommendedName>
        <fullName evidence="1">NYN domain-containing protein</fullName>
    </recommendedName>
</protein>
<reference evidence="2 3" key="1">
    <citation type="journal article" date="2016" name="Nat. Commun.">
        <title>Thousands of microbial genomes shed light on interconnected biogeochemical processes in an aquifer system.</title>
        <authorList>
            <person name="Anantharaman K."/>
            <person name="Brown C.T."/>
            <person name="Hug L.A."/>
            <person name="Sharon I."/>
            <person name="Castelle C.J."/>
            <person name="Probst A.J."/>
            <person name="Thomas B.C."/>
            <person name="Singh A."/>
            <person name="Wilkins M.J."/>
            <person name="Karaoz U."/>
            <person name="Brodie E.L."/>
            <person name="Williams K.H."/>
            <person name="Hubbard S.S."/>
            <person name="Banfield J.F."/>
        </authorList>
    </citation>
    <scope>NUCLEOTIDE SEQUENCE [LARGE SCALE GENOMIC DNA]</scope>
</reference>
<feature type="domain" description="NYN" evidence="1">
    <location>
        <begin position="9"/>
        <end position="146"/>
    </location>
</feature>